<accession>A0A4R2IKC5</accession>
<comment type="caution">
    <text evidence="2">The sequence shown here is derived from an EMBL/GenBank/DDBJ whole genome shotgun (WGS) entry which is preliminary data.</text>
</comment>
<feature type="transmembrane region" description="Helical" evidence="1">
    <location>
        <begin position="21"/>
        <end position="41"/>
    </location>
</feature>
<gene>
    <name evidence="2" type="ORF">EV646_108164</name>
</gene>
<feature type="transmembrane region" description="Helical" evidence="1">
    <location>
        <begin position="80"/>
        <end position="103"/>
    </location>
</feature>
<dbReference type="EMBL" id="SLWR01000008">
    <property type="protein sequence ID" value="TCO45541.1"/>
    <property type="molecule type" value="Genomic_DNA"/>
</dbReference>
<evidence type="ECO:0000313" key="2">
    <source>
        <dbReference type="EMBL" id="TCO45541.1"/>
    </source>
</evidence>
<dbReference type="AlphaFoldDB" id="A0A4R2IKC5"/>
<sequence length="107" mass="11392">MNGRTAPERQYTAAENTARNVFLLMSTLLALALTFNDVSRYHGTVRVLLSVGLAGIVFAIVMSTLVVIPGRAFSDEIKTAMARVAVTAAAVGGNLYAWMYLIAVGAQ</sequence>
<keyword evidence="1" id="KW-0812">Transmembrane</keyword>
<protein>
    <submittedName>
        <fullName evidence="2">Uncharacterized protein</fullName>
    </submittedName>
</protein>
<reference evidence="2 3" key="1">
    <citation type="journal article" date="2015" name="Stand. Genomic Sci.">
        <title>Genomic Encyclopedia of Bacterial and Archaeal Type Strains, Phase III: the genomes of soil and plant-associated and newly described type strains.</title>
        <authorList>
            <person name="Whitman W.B."/>
            <person name="Woyke T."/>
            <person name="Klenk H.P."/>
            <person name="Zhou Y."/>
            <person name="Lilburn T.G."/>
            <person name="Beck B.J."/>
            <person name="De Vos P."/>
            <person name="Vandamme P."/>
            <person name="Eisen J.A."/>
            <person name="Garrity G."/>
            <person name="Hugenholtz P."/>
            <person name="Kyrpides N.C."/>
        </authorList>
    </citation>
    <scope>NUCLEOTIDE SEQUENCE [LARGE SCALE GENOMIC DNA]</scope>
    <source>
        <strain evidence="2 3">VKM Ac-2541</strain>
    </source>
</reference>
<dbReference type="Proteomes" id="UP000295573">
    <property type="component" value="Unassembled WGS sequence"/>
</dbReference>
<evidence type="ECO:0000256" key="1">
    <source>
        <dbReference type="SAM" id="Phobius"/>
    </source>
</evidence>
<dbReference type="RefSeq" id="WP_132151893.1">
    <property type="nucleotide sequence ID" value="NZ_SLWR01000008.1"/>
</dbReference>
<feature type="transmembrane region" description="Helical" evidence="1">
    <location>
        <begin position="47"/>
        <end position="68"/>
    </location>
</feature>
<organism evidence="2 3">
    <name type="scientific">Kribbella antiqua</name>
    <dbReference type="NCBI Taxonomy" id="2512217"/>
    <lineage>
        <taxon>Bacteria</taxon>
        <taxon>Bacillati</taxon>
        <taxon>Actinomycetota</taxon>
        <taxon>Actinomycetes</taxon>
        <taxon>Propionibacteriales</taxon>
        <taxon>Kribbellaceae</taxon>
        <taxon>Kribbella</taxon>
    </lineage>
</organism>
<keyword evidence="1" id="KW-0472">Membrane</keyword>
<keyword evidence="1" id="KW-1133">Transmembrane helix</keyword>
<keyword evidence="3" id="KW-1185">Reference proteome</keyword>
<proteinExistence type="predicted"/>
<name>A0A4R2IKC5_9ACTN</name>
<evidence type="ECO:0000313" key="3">
    <source>
        <dbReference type="Proteomes" id="UP000295573"/>
    </source>
</evidence>